<accession>A0A9P4KEV4</accession>
<reference evidence="3" key="1">
    <citation type="journal article" date="2020" name="Stud. Mycol.">
        <title>101 Dothideomycetes genomes: A test case for predicting lifestyles and emergence of pathogens.</title>
        <authorList>
            <person name="Haridas S."/>
            <person name="Albert R."/>
            <person name="Binder M."/>
            <person name="Bloem J."/>
            <person name="LaButti K."/>
            <person name="Salamov A."/>
            <person name="Andreopoulos B."/>
            <person name="Baker S."/>
            <person name="Barry K."/>
            <person name="Bills G."/>
            <person name="Bluhm B."/>
            <person name="Cannon C."/>
            <person name="Castanera R."/>
            <person name="Culley D."/>
            <person name="Daum C."/>
            <person name="Ezra D."/>
            <person name="Gonzalez J."/>
            <person name="Henrissat B."/>
            <person name="Kuo A."/>
            <person name="Liang C."/>
            <person name="Lipzen A."/>
            <person name="Lutzoni F."/>
            <person name="Magnuson J."/>
            <person name="Mondo S."/>
            <person name="Nolan M."/>
            <person name="Ohm R."/>
            <person name="Pangilinan J."/>
            <person name="Park H.-J."/>
            <person name="Ramirez L."/>
            <person name="Alfaro M."/>
            <person name="Sun H."/>
            <person name="Tritt A."/>
            <person name="Yoshinaga Y."/>
            <person name="Zwiers L.-H."/>
            <person name="Turgeon B."/>
            <person name="Goodwin S."/>
            <person name="Spatafora J."/>
            <person name="Crous P."/>
            <person name="Grigoriev I."/>
        </authorList>
    </citation>
    <scope>NUCLEOTIDE SEQUENCE [LARGE SCALE GENOMIC DNA]</scope>
    <source>
        <strain evidence="3">CBS 304.66</strain>
    </source>
</reference>
<gene>
    <name evidence="2" type="ORF">CC78DRAFT_578440</name>
</gene>
<comment type="caution">
    <text evidence="2">The sequence shown here is derived from an EMBL/GenBank/DDBJ whole genome shotgun (WGS) entry which is preliminary data.</text>
</comment>
<protein>
    <submittedName>
        <fullName evidence="2">Uncharacterized protein</fullName>
    </submittedName>
</protein>
<dbReference type="AlphaFoldDB" id="A0A9P4KEV4"/>
<feature type="region of interest" description="Disordered" evidence="1">
    <location>
        <begin position="106"/>
        <end position="169"/>
    </location>
</feature>
<keyword evidence="3" id="KW-1185">Reference proteome</keyword>
<organism evidence="2 3">
    <name type="scientific">Lojkania enalia</name>
    <dbReference type="NCBI Taxonomy" id="147567"/>
    <lineage>
        <taxon>Eukaryota</taxon>
        <taxon>Fungi</taxon>
        <taxon>Dikarya</taxon>
        <taxon>Ascomycota</taxon>
        <taxon>Pezizomycotina</taxon>
        <taxon>Dothideomycetes</taxon>
        <taxon>Pleosporomycetidae</taxon>
        <taxon>Pleosporales</taxon>
        <taxon>Pleosporales incertae sedis</taxon>
        <taxon>Lojkania</taxon>
    </lineage>
</organism>
<evidence type="ECO:0000313" key="3">
    <source>
        <dbReference type="Proteomes" id="UP000800093"/>
    </source>
</evidence>
<evidence type="ECO:0000256" key="1">
    <source>
        <dbReference type="SAM" id="MobiDB-lite"/>
    </source>
</evidence>
<name>A0A9P4KEV4_9PLEO</name>
<dbReference type="EMBL" id="ML986599">
    <property type="protein sequence ID" value="KAF2266403.1"/>
    <property type="molecule type" value="Genomic_DNA"/>
</dbReference>
<dbReference type="Proteomes" id="UP000800093">
    <property type="component" value="Unassembled WGS sequence"/>
</dbReference>
<proteinExistence type="predicted"/>
<evidence type="ECO:0000313" key="2">
    <source>
        <dbReference type="EMBL" id="KAF2266403.1"/>
    </source>
</evidence>
<sequence length="271" mass="30248">MDVFYGTNLPNAHRRVGRMLHRIFERDEDTVVFIHHLPMFGKNERGESFQNHEGLQRVVEFNALSLPVTTWDKRDLFHLNDRGFKGVAWALAEQFVMAASMDWITNDRPWEPDGPQGPAVPGPPGDPEQDQEIPKEPGASPDVAHSPPAPVRTAPTAMSKLKFPRDIEPTEEDPFPVLDIYRLDPNLDKSGIFVCTQTRPVSAPSGEEILEAVFQGMGQDDWTNKIGCNTTEICRRSIMNTPPEAYWDPDVPPNGTMCIGQSGGDGWDDAT</sequence>